<evidence type="ECO:0000313" key="2">
    <source>
        <dbReference type="Proteomes" id="UP000675920"/>
    </source>
</evidence>
<reference evidence="3" key="1">
    <citation type="submission" date="2025-08" db="UniProtKB">
        <authorList>
            <consortium name="RefSeq"/>
        </authorList>
    </citation>
    <scope>IDENTIFICATION</scope>
</reference>
<name>A0A8B6X3X0_9BURK</name>
<sequence length="60" mass="6840">MKCRDAAALSSRALDTRLGPVERARLLLHLGHCRRCARYREQIGLLRLLAARRGEGRARE</sequence>
<dbReference type="Proteomes" id="UP000675920">
    <property type="component" value="Unplaced"/>
</dbReference>
<evidence type="ECO:0000259" key="1">
    <source>
        <dbReference type="Pfam" id="PF13490"/>
    </source>
</evidence>
<dbReference type="InterPro" id="IPR027383">
    <property type="entry name" value="Znf_put"/>
</dbReference>
<organism evidence="2 3">
    <name type="scientific">Derxia gummosa DSM 723</name>
    <dbReference type="NCBI Taxonomy" id="1121388"/>
    <lineage>
        <taxon>Bacteria</taxon>
        <taxon>Pseudomonadati</taxon>
        <taxon>Pseudomonadota</taxon>
        <taxon>Betaproteobacteria</taxon>
        <taxon>Burkholderiales</taxon>
        <taxon>Alcaligenaceae</taxon>
        <taxon>Derxia</taxon>
    </lineage>
</organism>
<protein>
    <submittedName>
        <fullName evidence="3">Zf-HC2 domain-containing protein</fullName>
    </submittedName>
</protein>
<keyword evidence="2" id="KW-1185">Reference proteome</keyword>
<dbReference type="RefSeq" id="WP_028311514.1">
    <property type="nucleotide sequence ID" value="NZ_AXWS01000013.1"/>
</dbReference>
<dbReference type="AlphaFoldDB" id="A0A8B6X3X0"/>
<accession>A0A8B6X3X0</accession>
<evidence type="ECO:0000313" key="3">
    <source>
        <dbReference type="RefSeq" id="WP_028311514.1"/>
    </source>
</evidence>
<feature type="domain" description="Putative zinc-finger" evidence="1">
    <location>
        <begin position="3"/>
        <end position="37"/>
    </location>
</feature>
<proteinExistence type="predicted"/>
<dbReference type="Pfam" id="PF13490">
    <property type="entry name" value="zf-HC2"/>
    <property type="match status" value="1"/>
</dbReference>